<name>A0AAV6MEF8_9ROSI</name>
<comment type="caution">
    <text evidence="3">The sequence shown here is derived from an EMBL/GenBank/DDBJ whole genome shotgun (WGS) entry which is preliminary data.</text>
</comment>
<dbReference type="AlphaFoldDB" id="A0AAV6MEF8"/>
<keyword evidence="1" id="KW-0472">Membrane</keyword>
<dbReference type="EMBL" id="JAGKQH010000015">
    <property type="protein sequence ID" value="KAG6579526.1"/>
    <property type="molecule type" value="Genomic_DNA"/>
</dbReference>
<organism evidence="3 4">
    <name type="scientific">Cucurbita argyrosperma subsp. sororia</name>
    <dbReference type="NCBI Taxonomy" id="37648"/>
    <lineage>
        <taxon>Eukaryota</taxon>
        <taxon>Viridiplantae</taxon>
        <taxon>Streptophyta</taxon>
        <taxon>Embryophyta</taxon>
        <taxon>Tracheophyta</taxon>
        <taxon>Spermatophyta</taxon>
        <taxon>Magnoliopsida</taxon>
        <taxon>eudicotyledons</taxon>
        <taxon>Gunneridae</taxon>
        <taxon>Pentapetalae</taxon>
        <taxon>rosids</taxon>
        <taxon>fabids</taxon>
        <taxon>Cucurbitales</taxon>
        <taxon>Cucurbitaceae</taxon>
        <taxon>Cucurbiteae</taxon>
        <taxon>Cucurbita</taxon>
    </lineage>
</organism>
<keyword evidence="1" id="KW-1133">Transmembrane helix</keyword>
<evidence type="ECO:0000259" key="2">
    <source>
        <dbReference type="Pfam" id="PF12680"/>
    </source>
</evidence>
<reference evidence="3 4" key="1">
    <citation type="journal article" date="2021" name="Hortic Res">
        <title>The domestication of Cucurbita argyrosperma as revealed by the genome of its wild relative.</title>
        <authorList>
            <person name="Barrera-Redondo J."/>
            <person name="Sanchez-de la Vega G."/>
            <person name="Aguirre-Liguori J.A."/>
            <person name="Castellanos-Morales G."/>
            <person name="Gutierrez-Guerrero Y.T."/>
            <person name="Aguirre-Dugua X."/>
            <person name="Aguirre-Planter E."/>
            <person name="Tenaillon M.I."/>
            <person name="Lira-Saade R."/>
            <person name="Eguiarte L.E."/>
        </authorList>
    </citation>
    <scope>NUCLEOTIDE SEQUENCE [LARGE SCALE GENOMIC DNA]</scope>
    <source>
        <strain evidence="3">JBR-2021</strain>
    </source>
</reference>
<dbReference type="Pfam" id="PF12680">
    <property type="entry name" value="SnoaL_2"/>
    <property type="match status" value="1"/>
</dbReference>
<dbReference type="Proteomes" id="UP000685013">
    <property type="component" value="Chromosome 15"/>
</dbReference>
<feature type="domain" description="SnoaL-like" evidence="2">
    <location>
        <begin position="79"/>
        <end position="156"/>
    </location>
</feature>
<dbReference type="PANTHER" id="PTHR33698">
    <property type="entry name" value="NUCLEAR TRANSPORT FACTOR 2 (NTF2)-LIKE PROTEIN"/>
    <property type="match status" value="1"/>
</dbReference>
<dbReference type="PANTHER" id="PTHR33698:SF1">
    <property type="entry name" value="NUCLEAR TRANSPORT FACTOR 2 (NTF2) FAMILY PROTEIN"/>
    <property type="match status" value="1"/>
</dbReference>
<evidence type="ECO:0000256" key="1">
    <source>
        <dbReference type="SAM" id="Phobius"/>
    </source>
</evidence>
<feature type="non-terminal residue" evidence="3">
    <location>
        <position position="1"/>
    </location>
</feature>
<proteinExistence type="predicted"/>
<feature type="transmembrane region" description="Helical" evidence="1">
    <location>
        <begin position="566"/>
        <end position="585"/>
    </location>
</feature>
<evidence type="ECO:0000313" key="3">
    <source>
        <dbReference type="EMBL" id="KAG6579526.1"/>
    </source>
</evidence>
<evidence type="ECO:0000313" key="4">
    <source>
        <dbReference type="Proteomes" id="UP000685013"/>
    </source>
</evidence>
<accession>A0AAV6MEF8</accession>
<dbReference type="InterPro" id="IPR037401">
    <property type="entry name" value="SnoaL-like"/>
</dbReference>
<protein>
    <recommendedName>
        <fullName evidence="2">SnoaL-like domain-containing protein</fullName>
    </recommendedName>
</protein>
<sequence length="593" mass="65926">MTLITSPPPQALTLGSQPFRTFAYTSIPKRPSYLFQQKKLRKTSYTLATDVKTRFVSSCLKDGSVCSLDSCSNSPSEMVKKLYECINEKKLKELSSYMSEDCLIEDSLFDEAFIGKEAALKFFKELTQSMGPDVKFRFRNVYESGASRAGVTWHLGTEITFSFVFLALVLPVVGDRDRGYILVPILCLGLARDEDRDEDYIFILVFAGKDGDYILIPVFGLGLARSGGRDGDYIHILDFGLGLAYGGDRDGDYILIPVLGFGLVHSGDRDGDYILILVFGIGLACSGDRDGDYTIVPVLGLDLAPSGNRDEDFILVHVLGLGLALGGDRDGDYTIVPVLGLDPLVGTGTKISFSSMFLASASLAVETGTEITFSSLFLALASPVVGTGSEITFLSLFFSSASPAVKTRMKIIFSSPCLPLASLVWGQGRRLHSPPCSWPRPHLQWGQGQKLHSYPCSWPPPRLQWGLGRRLHSLWKNTKIPFTKGCTFIHINNEQRTIQKAQIIIEPQVKAGHLILGMMKLVTSLLAQYPAIHKWVMKLSQQRWVRWVAKICVVLYKFFLHSLLRSYLTFIHCGSLMFVFTLKLLRWVKGFFN</sequence>
<keyword evidence="1" id="KW-0812">Transmembrane</keyword>
<gene>
    <name evidence="3" type="ORF">SDJN03_23974</name>
</gene>
<keyword evidence="4" id="KW-1185">Reference proteome</keyword>